<evidence type="ECO:0000313" key="5">
    <source>
        <dbReference type="Proteomes" id="UP000019116"/>
    </source>
</evidence>
<evidence type="ECO:0000259" key="3">
    <source>
        <dbReference type="PROSITE" id="PS50097"/>
    </source>
</evidence>
<dbReference type="Gene3D" id="2.60.210.10">
    <property type="entry name" value="Apoptosis, Tumor Necrosis Factor Receptor Associated Protein 2, Chain A"/>
    <property type="match status" value="1"/>
</dbReference>
<dbReference type="SMR" id="A0A3B6RSE1"/>
<proteinExistence type="inferred from homology"/>
<dbReference type="AlphaFoldDB" id="A0A3B6RSE1"/>
<dbReference type="InterPro" id="IPR011333">
    <property type="entry name" value="SKP1/BTB/POZ_sf"/>
</dbReference>
<dbReference type="Gramene" id="TraesSTA7A03G04021160.1">
    <property type="protein sequence ID" value="TraesSTA7A03G04021160.1.CDS1"/>
    <property type="gene ID" value="TraesSTA7A03G04021160"/>
</dbReference>
<dbReference type="SUPFAM" id="SSF49599">
    <property type="entry name" value="TRAF domain-like"/>
    <property type="match status" value="1"/>
</dbReference>
<dbReference type="Gramene" id="TraesCS7A02G534700.1">
    <property type="protein sequence ID" value="TraesCS7A02G534700.1.cds1"/>
    <property type="gene ID" value="TraesCS7A02G534700"/>
</dbReference>
<accession>A0A3B6RSE1</accession>
<name>A0A3B6RSE1_WHEAT</name>
<dbReference type="InterPro" id="IPR008974">
    <property type="entry name" value="TRAF-like"/>
</dbReference>
<dbReference type="PANTHER" id="PTHR26379:SF378">
    <property type="entry name" value="BTB DOMAIN-CONTAINING PROTEIN"/>
    <property type="match status" value="1"/>
</dbReference>
<reference evidence="4" key="2">
    <citation type="submission" date="2018-10" db="UniProtKB">
        <authorList>
            <consortium name="EnsemblPlants"/>
        </authorList>
    </citation>
    <scope>IDENTIFICATION</scope>
</reference>
<feature type="domain" description="BTB" evidence="3">
    <location>
        <begin position="142"/>
        <end position="211"/>
    </location>
</feature>
<dbReference type="Gene3D" id="3.30.710.10">
    <property type="entry name" value="Potassium Channel Kv1.1, Chain A"/>
    <property type="match status" value="1"/>
</dbReference>
<dbReference type="SMART" id="SM00225">
    <property type="entry name" value="BTB"/>
    <property type="match status" value="1"/>
</dbReference>
<dbReference type="PANTHER" id="PTHR26379">
    <property type="entry name" value="BTB/POZ AND MATH DOMAIN-CONTAINING PROTEIN 1"/>
    <property type="match status" value="1"/>
</dbReference>
<dbReference type="InterPro" id="IPR045005">
    <property type="entry name" value="BPM1-6"/>
</dbReference>
<comment type="similarity">
    <text evidence="2">Belongs to the Tdpoz family.</text>
</comment>
<dbReference type="PROSITE" id="PS50097">
    <property type="entry name" value="BTB"/>
    <property type="match status" value="1"/>
</dbReference>
<reference evidence="4" key="1">
    <citation type="submission" date="2018-08" db="EMBL/GenBank/DDBJ databases">
        <authorList>
            <person name="Rossello M."/>
        </authorList>
    </citation>
    <scope>NUCLEOTIDE SEQUENCE [LARGE SCALE GENOMIC DNA]</scope>
    <source>
        <strain evidence="4">cv. Chinese Spring</strain>
    </source>
</reference>
<dbReference type="Gramene" id="TraesARI7A03G04000880.1">
    <property type="protein sequence ID" value="TraesARI7A03G04000880.1.CDS1"/>
    <property type="gene ID" value="TraesARI7A03G04000880"/>
</dbReference>
<dbReference type="InterPro" id="IPR002083">
    <property type="entry name" value="MATH/TRAF_dom"/>
</dbReference>
<evidence type="ECO:0000256" key="1">
    <source>
        <dbReference type="ARBA" id="ARBA00004906"/>
    </source>
</evidence>
<dbReference type="Gramene" id="TraesRN7A0101291600.1">
    <property type="protein sequence ID" value="TraesRN7A0101291600.1"/>
    <property type="gene ID" value="TraesRN7A0101291600"/>
</dbReference>
<dbReference type="Gramene" id="TraesJAG1B03G00237450.1">
    <property type="protein sequence ID" value="TraesJAG1B03G00237450.1.CDS1"/>
    <property type="gene ID" value="TraesJAG1B03G00237450"/>
</dbReference>
<evidence type="ECO:0000256" key="2">
    <source>
        <dbReference type="ARBA" id="ARBA00010846"/>
    </source>
</evidence>
<dbReference type="Gramene" id="TraesLDM7A03G04029320.1">
    <property type="protein sequence ID" value="TraesLDM7A03G04029320.1.CDS1"/>
    <property type="gene ID" value="TraesLDM7A03G04029320"/>
</dbReference>
<sequence>MVGGHCCLLFYCPHGENHTCADVVSVRLSCIQDDSEKQPVEAKVVFSLIGQVELQNPVYIAQSEACSFDPCSQSIEQDFRRDALERSSVKLKDDYLTVRCDVMVCNTNPRDDDDDAAATITKARLPNICRDFNILFKTEAGADVTFEVGGNKLATHRCVLAARSKVFMAQLFGPMKEATAQTGVIHIKDMEASVFRALLSFIYTDSLPSMEEDNRQEVEASEDEMSRVVEQGQEDEEVIENEIWLQWLQNLLVAADRYDVQRLKCTCEEQLSEHISVRMVMSTLGLAEQHHCQGLKEACFKFIQVQPPSCLQAVMATDG</sequence>
<organism evidence="4">
    <name type="scientific">Triticum aestivum</name>
    <name type="common">Wheat</name>
    <dbReference type="NCBI Taxonomy" id="4565"/>
    <lineage>
        <taxon>Eukaryota</taxon>
        <taxon>Viridiplantae</taxon>
        <taxon>Streptophyta</taxon>
        <taxon>Embryophyta</taxon>
        <taxon>Tracheophyta</taxon>
        <taxon>Spermatophyta</taxon>
        <taxon>Magnoliopsida</taxon>
        <taxon>Liliopsida</taxon>
        <taxon>Poales</taxon>
        <taxon>Poaceae</taxon>
        <taxon>BOP clade</taxon>
        <taxon>Pooideae</taxon>
        <taxon>Triticodae</taxon>
        <taxon>Triticeae</taxon>
        <taxon>Triticinae</taxon>
        <taxon>Triticum</taxon>
    </lineage>
</organism>
<evidence type="ECO:0000313" key="4">
    <source>
        <dbReference type="EnsemblPlants" id="TraesCS7A02G534700.1.cds1"/>
    </source>
</evidence>
<dbReference type="Gramene" id="TraesCAD_scaffold_056139_01G000100.1">
    <property type="protein sequence ID" value="TraesCAD_scaffold_056139_01G000100.1"/>
    <property type="gene ID" value="TraesCAD_scaffold_056139_01G000100"/>
</dbReference>
<dbReference type="Gramene" id="TraesCS7A03G1300600.1">
    <property type="protein sequence ID" value="TraesCS7A03G1300600.1.CDS1"/>
    <property type="gene ID" value="TraesCS7A03G1300600"/>
</dbReference>
<dbReference type="Gene3D" id="6.10.250.3030">
    <property type="match status" value="1"/>
</dbReference>
<dbReference type="Pfam" id="PF00651">
    <property type="entry name" value="BTB"/>
    <property type="match status" value="1"/>
</dbReference>
<dbReference type="Pfam" id="PF24570">
    <property type="entry name" value="BACK_BPM_SPOP"/>
    <property type="match status" value="1"/>
</dbReference>
<dbReference type="CDD" id="cd00121">
    <property type="entry name" value="MATH"/>
    <property type="match status" value="1"/>
</dbReference>
<dbReference type="Gramene" id="TraesNOR7A03G04069600.1">
    <property type="protein sequence ID" value="TraesNOR7A03G04069600.1.CDS1"/>
    <property type="gene ID" value="TraesNOR7A03G04069600"/>
</dbReference>
<dbReference type="InterPro" id="IPR056423">
    <property type="entry name" value="BACK_BPM_SPOP"/>
</dbReference>
<dbReference type="SUPFAM" id="SSF54695">
    <property type="entry name" value="POZ domain"/>
    <property type="match status" value="1"/>
</dbReference>
<dbReference type="STRING" id="4565.A0A3B6RSE1"/>
<dbReference type="GO" id="GO:0016567">
    <property type="term" value="P:protein ubiquitination"/>
    <property type="evidence" value="ECO:0007669"/>
    <property type="project" value="InterPro"/>
</dbReference>
<dbReference type="EnsemblPlants" id="TraesCS7A02G534700.1">
    <property type="protein sequence ID" value="TraesCS7A02G534700.1.cds1"/>
    <property type="gene ID" value="TraesCS7A02G534700"/>
</dbReference>
<keyword evidence="5" id="KW-1185">Reference proteome</keyword>
<dbReference type="OrthoDB" id="6359816at2759"/>
<comment type="pathway">
    <text evidence="1">Protein modification; protein ubiquitination.</text>
</comment>
<dbReference type="Proteomes" id="UP000019116">
    <property type="component" value="Chromosome 7A"/>
</dbReference>
<dbReference type="InterPro" id="IPR000210">
    <property type="entry name" value="BTB/POZ_dom"/>
</dbReference>
<protein>
    <recommendedName>
        <fullName evidence="3">BTB domain-containing protein</fullName>
    </recommendedName>
</protein>
<dbReference type="Gramene" id="TraesSYM7A03G03979720.1">
    <property type="protein sequence ID" value="TraesSYM7A03G03979720.1.CDS1"/>
    <property type="gene ID" value="TraesSYM7A03G03979720"/>
</dbReference>